<accession>A0ABM6TBE4</accession>
<keyword evidence="4" id="KW-1185">Reference proteome</keyword>
<evidence type="ECO:0000313" key="4">
    <source>
        <dbReference type="Proteomes" id="UP000240527"/>
    </source>
</evidence>
<dbReference type="CDD" id="cd04182">
    <property type="entry name" value="GT_2_like_f"/>
    <property type="match status" value="1"/>
</dbReference>
<sequence>MTQSHTPALEAIVLAAGRGARFGGDKLLAPLNGAPLVAGALRTALAAPVRRVFVAVGDDPRLVAALEAAAARLEAAHRVVLVPVPNAAEGMGASLRTAAAALPADTAGVFVFLGDMPAIALETPSHLAAVLDAPQRIAVPVLAGRRGHPVLFGADWLPALAKLDGDEGARALLTQAGSRLITVEVSDPGVLLDIDRPEDLARLAQATGAGGRDR</sequence>
<keyword evidence="1" id="KW-0460">Magnesium</keyword>
<dbReference type="Gene3D" id="3.90.550.10">
    <property type="entry name" value="Spore Coat Polysaccharide Biosynthesis Protein SpsA, Chain A"/>
    <property type="match status" value="1"/>
</dbReference>
<evidence type="ECO:0000256" key="1">
    <source>
        <dbReference type="ARBA" id="ARBA00022842"/>
    </source>
</evidence>
<dbReference type="Pfam" id="PF12804">
    <property type="entry name" value="NTP_transf_3"/>
    <property type="match status" value="1"/>
</dbReference>
<feature type="domain" description="MobA-like NTP transferase" evidence="2">
    <location>
        <begin position="11"/>
        <end position="176"/>
    </location>
</feature>
<dbReference type="RefSeq" id="WP_013077256.1">
    <property type="nucleotide sequence ID" value="NZ_CP027850.1"/>
</dbReference>
<evidence type="ECO:0000259" key="2">
    <source>
        <dbReference type="Pfam" id="PF12804"/>
    </source>
</evidence>
<reference evidence="3 4" key="1">
    <citation type="journal article" date="2015" name="Biotechnol. Bioeng.">
        <title>Genome sequence and phenotypic characterization of Caulobacter segnis.</title>
        <authorList>
            <person name="Patel S."/>
            <person name="Fletcher B."/>
            <person name="Scott D.C."/>
            <person name="Ely B."/>
        </authorList>
    </citation>
    <scope>NUCLEOTIDE SEQUENCE [LARGE SCALE GENOMIC DNA]</scope>
    <source>
        <strain evidence="3 4">TK0059</strain>
    </source>
</reference>
<evidence type="ECO:0000313" key="3">
    <source>
        <dbReference type="EMBL" id="AVQ00432.1"/>
    </source>
</evidence>
<protein>
    <submittedName>
        <fullName evidence="3">Nucleotidyltransferase family protein</fullName>
    </submittedName>
</protein>
<organism evidence="3 4">
    <name type="scientific">Caulobacter segnis</name>
    <dbReference type="NCBI Taxonomy" id="88688"/>
    <lineage>
        <taxon>Bacteria</taxon>
        <taxon>Pseudomonadati</taxon>
        <taxon>Pseudomonadota</taxon>
        <taxon>Alphaproteobacteria</taxon>
        <taxon>Caulobacterales</taxon>
        <taxon>Caulobacteraceae</taxon>
        <taxon>Caulobacter</taxon>
    </lineage>
</organism>
<dbReference type="PANTHER" id="PTHR43777">
    <property type="entry name" value="MOLYBDENUM COFACTOR CYTIDYLYLTRANSFERASE"/>
    <property type="match status" value="1"/>
</dbReference>
<proteinExistence type="predicted"/>
<gene>
    <name evidence="3" type="ORF">B7G68_00265</name>
</gene>
<dbReference type="InterPro" id="IPR029044">
    <property type="entry name" value="Nucleotide-diphossugar_trans"/>
</dbReference>
<dbReference type="EMBL" id="CP027850">
    <property type="protein sequence ID" value="AVQ00432.1"/>
    <property type="molecule type" value="Genomic_DNA"/>
</dbReference>
<name>A0ABM6TBE4_9CAUL</name>
<dbReference type="Proteomes" id="UP000240527">
    <property type="component" value="Chromosome"/>
</dbReference>
<dbReference type="InterPro" id="IPR025877">
    <property type="entry name" value="MobA-like_NTP_Trfase"/>
</dbReference>
<dbReference type="SUPFAM" id="SSF53448">
    <property type="entry name" value="Nucleotide-diphospho-sugar transferases"/>
    <property type="match status" value="1"/>
</dbReference>
<dbReference type="PANTHER" id="PTHR43777:SF1">
    <property type="entry name" value="MOLYBDENUM COFACTOR CYTIDYLYLTRANSFERASE"/>
    <property type="match status" value="1"/>
</dbReference>